<evidence type="ECO:0000259" key="2">
    <source>
        <dbReference type="Pfam" id="PF01557"/>
    </source>
</evidence>
<dbReference type="PANTHER" id="PTHR11820:SF114">
    <property type="entry name" value="4-HYDROXYPHENYLACETATE CATABOLISM PROTEIN"/>
    <property type="match status" value="1"/>
</dbReference>
<dbReference type="InterPro" id="IPR011234">
    <property type="entry name" value="Fumarylacetoacetase-like_C"/>
</dbReference>
<dbReference type="InterPro" id="IPR036663">
    <property type="entry name" value="Fumarylacetoacetase_C_sf"/>
</dbReference>
<gene>
    <name evidence="3" type="primary">hpcE_2</name>
    <name evidence="3" type="ORF">OCH7691_03327</name>
</gene>
<organism evidence="3 4">
    <name type="scientific">Oceanibacterium hippocampi</name>
    <dbReference type="NCBI Taxonomy" id="745714"/>
    <lineage>
        <taxon>Bacteria</taxon>
        <taxon>Pseudomonadati</taxon>
        <taxon>Pseudomonadota</taxon>
        <taxon>Alphaproteobacteria</taxon>
        <taxon>Sneathiellales</taxon>
        <taxon>Sneathiellaceae</taxon>
        <taxon>Oceanibacterium</taxon>
    </lineage>
</organism>
<name>A0A1Y5TV21_9PROT</name>
<dbReference type="Proteomes" id="UP000193200">
    <property type="component" value="Unassembled WGS sequence"/>
</dbReference>
<dbReference type="InterPro" id="IPR012686">
    <property type="entry name" value="HPA_isomer/decarb_N"/>
</dbReference>
<sequence>MYSRIWLRPDGTPQLVEAALDRAAGTVDFAGRNRTVEQLDAGIPVDGTVYGTLLNFRGTLAALGEAMRQPPYKEPPKAPVLYLKPWNTWRRCGDTIPVPEGVEALEMGGTLGVVIGRDARRVREADALDHVAGYVVVNDVTIPHASLHRPSIRQRCQDGFCPIGPWVAARADVGDPGDLEIRIHVDGELRARNTTANLVRPLACLLAEVTAFMTLSAGDVLLVGLPDNAPEARAGQTVRVEIDGVGWTENRLVPAREPEGERP</sequence>
<keyword evidence="3" id="KW-0413">Isomerase</keyword>
<dbReference type="GO" id="GO:0018800">
    <property type="term" value="F:5-oxopent-3-ene-1,2,5-tricarboxylate decarboxylase activity"/>
    <property type="evidence" value="ECO:0007669"/>
    <property type="project" value="InterPro"/>
</dbReference>
<keyword evidence="1" id="KW-0479">Metal-binding</keyword>
<dbReference type="NCBIfam" id="TIGR02305">
    <property type="entry name" value="HpaG-N-term"/>
    <property type="match status" value="1"/>
</dbReference>
<dbReference type="InParanoid" id="A0A1Y5TV21"/>
<protein>
    <submittedName>
        <fullName evidence="3">Homoprotocatechuate catabolism bifunctional isomerase/decarboxylase</fullName>
    </submittedName>
</protein>
<reference evidence="3 4" key="1">
    <citation type="submission" date="2017-03" db="EMBL/GenBank/DDBJ databases">
        <authorList>
            <person name="Afonso C.L."/>
            <person name="Miller P.J."/>
            <person name="Scott M.A."/>
            <person name="Spackman E."/>
            <person name="Goraichik I."/>
            <person name="Dimitrov K.M."/>
            <person name="Suarez D.L."/>
            <person name="Swayne D.E."/>
        </authorList>
    </citation>
    <scope>NUCLEOTIDE SEQUENCE [LARGE SCALE GENOMIC DNA]</scope>
    <source>
        <strain evidence="3 4">CECT 7691</strain>
    </source>
</reference>
<evidence type="ECO:0000313" key="4">
    <source>
        <dbReference type="Proteomes" id="UP000193200"/>
    </source>
</evidence>
<dbReference type="EMBL" id="FWFR01000003">
    <property type="protein sequence ID" value="SLN70924.1"/>
    <property type="molecule type" value="Genomic_DNA"/>
</dbReference>
<dbReference type="Gene3D" id="3.90.850.10">
    <property type="entry name" value="Fumarylacetoacetase-like, C-terminal domain"/>
    <property type="match status" value="1"/>
</dbReference>
<dbReference type="Pfam" id="PF01557">
    <property type="entry name" value="FAA_hydrolase"/>
    <property type="match status" value="1"/>
</dbReference>
<dbReference type="AlphaFoldDB" id="A0A1Y5TV21"/>
<dbReference type="GO" id="GO:0008704">
    <property type="term" value="F:5-carboxymethyl-2-hydroxymuconate delta-isomerase activity"/>
    <property type="evidence" value="ECO:0007669"/>
    <property type="project" value="InterPro"/>
</dbReference>
<feature type="domain" description="Fumarylacetoacetase-like C-terminal" evidence="2">
    <location>
        <begin position="48"/>
        <end position="252"/>
    </location>
</feature>
<dbReference type="SUPFAM" id="SSF56529">
    <property type="entry name" value="FAH"/>
    <property type="match status" value="1"/>
</dbReference>
<proteinExistence type="predicted"/>
<dbReference type="RefSeq" id="WP_176245117.1">
    <property type="nucleotide sequence ID" value="NZ_FWFR01000003.1"/>
</dbReference>
<dbReference type="GO" id="GO:0046872">
    <property type="term" value="F:metal ion binding"/>
    <property type="evidence" value="ECO:0007669"/>
    <property type="project" value="UniProtKB-KW"/>
</dbReference>
<keyword evidence="4" id="KW-1185">Reference proteome</keyword>
<accession>A0A1Y5TV21</accession>
<dbReference type="PANTHER" id="PTHR11820">
    <property type="entry name" value="ACYLPYRUVASE"/>
    <property type="match status" value="1"/>
</dbReference>
<evidence type="ECO:0000256" key="1">
    <source>
        <dbReference type="ARBA" id="ARBA00022723"/>
    </source>
</evidence>
<evidence type="ECO:0000313" key="3">
    <source>
        <dbReference type="EMBL" id="SLN70924.1"/>
    </source>
</evidence>